<feature type="domain" description="Peptidase M16 C-terminal" evidence="7">
    <location>
        <begin position="205"/>
        <end position="325"/>
    </location>
</feature>
<name>A0AAE0VL75_9BIVA</name>
<organism evidence="8 9">
    <name type="scientific">Potamilus streckersoni</name>
    <dbReference type="NCBI Taxonomy" id="2493646"/>
    <lineage>
        <taxon>Eukaryota</taxon>
        <taxon>Metazoa</taxon>
        <taxon>Spiralia</taxon>
        <taxon>Lophotrochozoa</taxon>
        <taxon>Mollusca</taxon>
        <taxon>Bivalvia</taxon>
        <taxon>Autobranchia</taxon>
        <taxon>Heteroconchia</taxon>
        <taxon>Palaeoheterodonta</taxon>
        <taxon>Unionida</taxon>
        <taxon>Unionoidea</taxon>
        <taxon>Unionidae</taxon>
        <taxon>Ambleminae</taxon>
        <taxon>Lampsilini</taxon>
        <taxon>Potamilus</taxon>
    </lineage>
</organism>
<dbReference type="Proteomes" id="UP001195483">
    <property type="component" value="Unassembled WGS sequence"/>
</dbReference>
<feature type="domain" description="Peptidase M16 N-terminal" evidence="6">
    <location>
        <begin position="14"/>
        <end position="159"/>
    </location>
</feature>
<evidence type="ECO:0000313" key="8">
    <source>
        <dbReference type="EMBL" id="KAK3582373.1"/>
    </source>
</evidence>
<evidence type="ECO:0000256" key="5">
    <source>
        <dbReference type="RuleBase" id="RU004447"/>
    </source>
</evidence>
<evidence type="ECO:0000256" key="3">
    <source>
        <dbReference type="ARBA" id="ARBA00030006"/>
    </source>
</evidence>
<dbReference type="Pfam" id="PF05193">
    <property type="entry name" value="Peptidase_M16_C"/>
    <property type="match status" value="1"/>
</dbReference>
<evidence type="ECO:0000256" key="4">
    <source>
        <dbReference type="ARBA" id="ARBA00032315"/>
    </source>
</evidence>
<dbReference type="Gene3D" id="3.30.830.10">
    <property type="entry name" value="Metalloenzyme, LuxS/M16 peptidase-like"/>
    <property type="match status" value="2"/>
</dbReference>
<comment type="function">
    <text evidence="1">Substrate recognition and binding subunit of the essential mitochondrial processing protease (MPP), which cleaves the mitochondrial sequence off newly imported precursors proteins.</text>
</comment>
<protein>
    <recommendedName>
        <fullName evidence="3">Alpha-MPP</fullName>
    </recommendedName>
    <alternativeName>
        <fullName evidence="4">Inactive zinc metalloprotease alpha</fullName>
    </alternativeName>
</protein>
<evidence type="ECO:0000259" key="7">
    <source>
        <dbReference type="Pfam" id="PF05193"/>
    </source>
</evidence>
<proteinExistence type="inferred from homology"/>
<dbReference type="EMBL" id="JAEAOA010001427">
    <property type="protein sequence ID" value="KAK3582373.1"/>
    <property type="molecule type" value="Genomic_DNA"/>
</dbReference>
<dbReference type="InterPro" id="IPR001431">
    <property type="entry name" value="Pept_M16_Zn_BS"/>
</dbReference>
<dbReference type="GO" id="GO:0006508">
    <property type="term" value="P:proteolysis"/>
    <property type="evidence" value="ECO:0007669"/>
    <property type="project" value="InterPro"/>
</dbReference>
<keyword evidence="9" id="KW-1185">Reference proteome</keyword>
<dbReference type="InterPro" id="IPR011765">
    <property type="entry name" value="Pept_M16_N"/>
</dbReference>
<reference evidence="8" key="1">
    <citation type="journal article" date="2021" name="Genome Biol. Evol.">
        <title>A High-Quality Reference Genome for a Parasitic Bivalve with Doubly Uniparental Inheritance (Bivalvia: Unionida).</title>
        <authorList>
            <person name="Smith C.H."/>
        </authorList>
    </citation>
    <scope>NUCLEOTIDE SEQUENCE</scope>
    <source>
        <strain evidence="8">CHS0354</strain>
    </source>
</reference>
<dbReference type="AlphaFoldDB" id="A0AAE0VL75"/>
<dbReference type="GO" id="GO:0004222">
    <property type="term" value="F:metalloendopeptidase activity"/>
    <property type="evidence" value="ECO:0007669"/>
    <property type="project" value="InterPro"/>
</dbReference>
<evidence type="ECO:0000313" key="9">
    <source>
        <dbReference type="Proteomes" id="UP001195483"/>
    </source>
</evidence>
<dbReference type="InterPro" id="IPR050361">
    <property type="entry name" value="MPP/UQCRC_Complex"/>
</dbReference>
<evidence type="ECO:0000256" key="2">
    <source>
        <dbReference type="ARBA" id="ARBA00007261"/>
    </source>
</evidence>
<dbReference type="PANTHER" id="PTHR11851">
    <property type="entry name" value="METALLOPROTEASE"/>
    <property type="match status" value="1"/>
</dbReference>
<dbReference type="Pfam" id="PF00675">
    <property type="entry name" value="Peptidase_M16"/>
    <property type="match status" value="1"/>
</dbReference>
<sequence length="394" mass="44652">MLQKTVLPSRVTIVTDTVPHVRVVSLGLWVEVGSRHESAENNGVAHFLEHLVFKGTTTRTNIEISRSLESVGGYLNAFTTKEHTCFYAQILNENISLAVDILTDLAFNATIPESEFSKEKQVIIEELCSIEDDPEDLIMELFEKLIYPKHPLGLPIAGTIKSLKQISRDHVIRFLADFYLPCNMMFIASEPLFTEKPKVVSNLSDFSQKTYKPFKKEVSKSISQGHLTIGAPFERNDSEYFPMLLLNTILGGGMSSRLNLELREKQALGYSAFSVFSSYRETNTLVAYLATDKRSLKKGIMSIFNEFEKLVQNKVTNKELELAKTLHRGGILMSEENMSSRMNNLARDEYYFGKFIPVEKYIEQIFSVTQEQILDVAQLRLSPKNLSTLSLIPN</sequence>
<comment type="similarity">
    <text evidence="2 5">Belongs to the peptidase M16 family.</text>
</comment>
<dbReference type="SUPFAM" id="SSF63411">
    <property type="entry name" value="LuxS/MPP-like metallohydrolase"/>
    <property type="match status" value="2"/>
</dbReference>
<evidence type="ECO:0000259" key="6">
    <source>
        <dbReference type="Pfam" id="PF00675"/>
    </source>
</evidence>
<accession>A0AAE0VL75</accession>
<evidence type="ECO:0000256" key="1">
    <source>
        <dbReference type="ARBA" id="ARBA00002123"/>
    </source>
</evidence>
<dbReference type="InterPro" id="IPR007863">
    <property type="entry name" value="Peptidase_M16_C"/>
</dbReference>
<dbReference type="InterPro" id="IPR011249">
    <property type="entry name" value="Metalloenz_LuxS/M16"/>
</dbReference>
<gene>
    <name evidence="8" type="ORF">CHS0354_023917</name>
</gene>
<dbReference type="PANTHER" id="PTHR11851:SF49">
    <property type="entry name" value="MITOCHONDRIAL-PROCESSING PEPTIDASE SUBUNIT ALPHA"/>
    <property type="match status" value="1"/>
</dbReference>
<dbReference type="GO" id="GO:0046872">
    <property type="term" value="F:metal ion binding"/>
    <property type="evidence" value="ECO:0007669"/>
    <property type="project" value="InterPro"/>
</dbReference>
<comment type="caution">
    <text evidence="8">The sequence shown here is derived from an EMBL/GenBank/DDBJ whole genome shotgun (WGS) entry which is preliminary data.</text>
</comment>
<reference evidence="8" key="2">
    <citation type="journal article" date="2021" name="Genome Biol. Evol.">
        <title>Developing a high-quality reference genome for a parasitic bivalve with doubly uniparental inheritance (Bivalvia: Unionida).</title>
        <authorList>
            <person name="Smith C.H."/>
        </authorList>
    </citation>
    <scope>NUCLEOTIDE SEQUENCE</scope>
    <source>
        <strain evidence="8">CHS0354</strain>
        <tissue evidence="8">Mantle</tissue>
    </source>
</reference>
<reference evidence="8" key="3">
    <citation type="submission" date="2023-05" db="EMBL/GenBank/DDBJ databases">
        <authorList>
            <person name="Smith C.H."/>
        </authorList>
    </citation>
    <scope>NUCLEOTIDE SEQUENCE</scope>
    <source>
        <strain evidence="8">CHS0354</strain>
        <tissue evidence="8">Mantle</tissue>
    </source>
</reference>
<dbReference type="PROSITE" id="PS00143">
    <property type="entry name" value="INSULINASE"/>
    <property type="match status" value="1"/>
</dbReference>